<dbReference type="InterPro" id="IPR001849">
    <property type="entry name" value="PH_domain"/>
</dbReference>
<feature type="compositionally biased region" description="Polar residues" evidence="1">
    <location>
        <begin position="556"/>
        <end position="567"/>
    </location>
</feature>
<dbReference type="Pfam" id="PF00169">
    <property type="entry name" value="PH"/>
    <property type="match status" value="1"/>
</dbReference>
<protein>
    <recommendedName>
        <fullName evidence="2">PH domain-containing protein</fullName>
    </recommendedName>
</protein>
<name>E9HA14_DAPPU</name>
<dbReference type="OrthoDB" id="2157866at2759"/>
<dbReference type="Proteomes" id="UP000000305">
    <property type="component" value="Unassembled WGS sequence"/>
</dbReference>
<sequence length="876" mass="96843">MGGYGGGAAGKRYGHFFSPVPGIFHHKRAFFKGIQTSLQVPNSIRAAFRLNIVMSGEEANVKQCGYLQHKGKKRLITMWRRWYCVLNGRILLFYRSETDYLNLGKFHERIDLGLVYDVVPALGVENGIQISTHTGPNWLRTTDEKSFQLWLEALQASIVLRRQGSTLKKSKTTRSSQITEQTSPISNRHQRAKSTINDQRLTFDETESSEKKIGNPFSRFSLSFIPGHGKKYSTYDGSRSIRVEQSPNEEWDGKPKPSDDNALSDTAAKLRKKPTKGPRPLSESVSNFLLLNSQSSENLTETCKDEPVKPMDVEAGTTETKEEPAKKVEVEVGQTKTKKEPAKKVEVEAGTIERKRKVSSHLPKLPTSFGVGKLLSNLQTTAPGPASKSRRHSKSMTSLLDVAIVADAKQQKSSSQVEIVAEEQPALFAKSEDILSKRASDTSSVNYKSPVVMEESQKTVVPDPTDCPSPESKETDVKMTSPPQEASACADEDGRDPEISDDKKKDKKKIKDSTRRKSGLAMIRQFFQSAKIGMRRKGEAADKDKLSVNDTHSRKTSSNNDSVVTSEKNSARTSLIVEADIQQDIQRDLNTFEQKQTTTQQVTRESQVLEIPSIVILHRSDSQISESVQSVREEAFVATDAYKYEAKIIEIVEPESSDPVALPSNPEAINQVLPQSSDNDCTDSSSKSARNSTQSTASLENAMLNKKPRKIPDVMTKEDKEIAELRPSLPMKTKVKCPSPGYDIPRSSPIPIPSPIQFGVNPADSAELPGFDLKDTIATTETESLKQDSSSCSSELPQNPLPADSVKSETGSNTISRVSHLIKTFSNDSISYSPPTSRMSTRNSLNNPDSVERRISFAQAETVLIQEEIVQVLASD</sequence>
<feature type="region of interest" description="Disordered" evidence="1">
    <location>
        <begin position="534"/>
        <end position="567"/>
    </location>
</feature>
<feature type="region of interest" description="Disordered" evidence="1">
    <location>
        <begin position="167"/>
        <end position="212"/>
    </location>
</feature>
<dbReference type="HOGENOM" id="CLU_328250_0_0_1"/>
<dbReference type="Gene3D" id="2.30.29.30">
    <property type="entry name" value="Pleckstrin-homology domain (PH domain)/Phosphotyrosine-binding domain (PTB)"/>
    <property type="match status" value="1"/>
</dbReference>
<feature type="compositionally biased region" description="Basic and acidic residues" evidence="1">
    <location>
        <begin position="430"/>
        <end position="440"/>
    </location>
</feature>
<feature type="region of interest" description="Disordered" evidence="1">
    <location>
        <begin position="233"/>
        <end position="263"/>
    </location>
</feature>
<dbReference type="SUPFAM" id="SSF50729">
    <property type="entry name" value="PH domain-like"/>
    <property type="match status" value="1"/>
</dbReference>
<dbReference type="InterPro" id="IPR011993">
    <property type="entry name" value="PH-like_dom_sf"/>
</dbReference>
<feature type="compositionally biased region" description="Polar residues" evidence="1">
    <location>
        <begin position="782"/>
        <end position="797"/>
    </location>
</feature>
<dbReference type="STRING" id="6669.E9HA14"/>
<feature type="compositionally biased region" description="Polar residues" evidence="1">
    <location>
        <begin position="672"/>
        <end position="699"/>
    </location>
</feature>
<keyword evidence="4" id="KW-1185">Reference proteome</keyword>
<dbReference type="AlphaFoldDB" id="E9HA14"/>
<feature type="region of interest" description="Disordered" evidence="1">
    <location>
        <begin position="428"/>
        <end position="517"/>
    </location>
</feature>
<evidence type="ECO:0000259" key="2">
    <source>
        <dbReference type="PROSITE" id="PS50003"/>
    </source>
</evidence>
<evidence type="ECO:0000313" key="4">
    <source>
        <dbReference type="Proteomes" id="UP000000305"/>
    </source>
</evidence>
<dbReference type="SMART" id="SM00233">
    <property type="entry name" value="PH"/>
    <property type="match status" value="1"/>
</dbReference>
<proteinExistence type="predicted"/>
<dbReference type="EMBL" id="GL732610">
    <property type="protein sequence ID" value="EFX71425.1"/>
    <property type="molecule type" value="Genomic_DNA"/>
</dbReference>
<feature type="compositionally biased region" description="Basic and acidic residues" evidence="1">
    <location>
        <begin position="536"/>
        <end position="553"/>
    </location>
</feature>
<dbReference type="InParanoid" id="E9HA14"/>
<gene>
    <name evidence="3" type="ORF">DAPPUDRAFT_111742</name>
</gene>
<organism evidence="3 4">
    <name type="scientific">Daphnia pulex</name>
    <name type="common">Water flea</name>
    <dbReference type="NCBI Taxonomy" id="6669"/>
    <lineage>
        <taxon>Eukaryota</taxon>
        <taxon>Metazoa</taxon>
        <taxon>Ecdysozoa</taxon>
        <taxon>Arthropoda</taxon>
        <taxon>Crustacea</taxon>
        <taxon>Branchiopoda</taxon>
        <taxon>Diplostraca</taxon>
        <taxon>Cladocera</taxon>
        <taxon>Anomopoda</taxon>
        <taxon>Daphniidae</taxon>
        <taxon>Daphnia</taxon>
    </lineage>
</organism>
<dbReference type="KEGG" id="dpx:DAPPUDRAFT_111742"/>
<dbReference type="PROSITE" id="PS50003">
    <property type="entry name" value="PH_DOMAIN"/>
    <property type="match status" value="1"/>
</dbReference>
<feature type="compositionally biased region" description="Basic and acidic residues" evidence="1">
    <location>
        <begin position="496"/>
        <end position="515"/>
    </location>
</feature>
<feature type="compositionally biased region" description="Polar residues" evidence="1">
    <location>
        <begin position="177"/>
        <end position="200"/>
    </location>
</feature>
<feature type="domain" description="PH" evidence="2">
    <location>
        <begin position="60"/>
        <end position="159"/>
    </location>
</feature>
<feature type="region of interest" description="Disordered" evidence="1">
    <location>
        <begin position="656"/>
        <end position="707"/>
    </location>
</feature>
<accession>E9HA14</accession>
<reference evidence="3 4" key="1">
    <citation type="journal article" date="2011" name="Science">
        <title>The ecoresponsive genome of Daphnia pulex.</title>
        <authorList>
            <person name="Colbourne J.K."/>
            <person name="Pfrender M.E."/>
            <person name="Gilbert D."/>
            <person name="Thomas W.K."/>
            <person name="Tucker A."/>
            <person name="Oakley T.H."/>
            <person name="Tokishita S."/>
            <person name="Aerts A."/>
            <person name="Arnold G.J."/>
            <person name="Basu M.K."/>
            <person name="Bauer D.J."/>
            <person name="Caceres C.E."/>
            <person name="Carmel L."/>
            <person name="Casola C."/>
            <person name="Choi J.H."/>
            <person name="Detter J.C."/>
            <person name="Dong Q."/>
            <person name="Dusheyko S."/>
            <person name="Eads B.D."/>
            <person name="Frohlich T."/>
            <person name="Geiler-Samerotte K.A."/>
            <person name="Gerlach D."/>
            <person name="Hatcher P."/>
            <person name="Jogdeo S."/>
            <person name="Krijgsveld J."/>
            <person name="Kriventseva E.V."/>
            <person name="Kultz D."/>
            <person name="Laforsch C."/>
            <person name="Lindquist E."/>
            <person name="Lopez J."/>
            <person name="Manak J.R."/>
            <person name="Muller J."/>
            <person name="Pangilinan J."/>
            <person name="Patwardhan R.P."/>
            <person name="Pitluck S."/>
            <person name="Pritham E.J."/>
            <person name="Rechtsteiner A."/>
            <person name="Rho M."/>
            <person name="Rogozin I.B."/>
            <person name="Sakarya O."/>
            <person name="Salamov A."/>
            <person name="Schaack S."/>
            <person name="Shapiro H."/>
            <person name="Shiga Y."/>
            <person name="Skalitzky C."/>
            <person name="Smith Z."/>
            <person name="Souvorov A."/>
            <person name="Sung W."/>
            <person name="Tang Z."/>
            <person name="Tsuchiya D."/>
            <person name="Tu H."/>
            <person name="Vos H."/>
            <person name="Wang M."/>
            <person name="Wolf Y.I."/>
            <person name="Yamagata H."/>
            <person name="Yamada T."/>
            <person name="Ye Y."/>
            <person name="Shaw J.R."/>
            <person name="Andrews J."/>
            <person name="Crease T.J."/>
            <person name="Tang H."/>
            <person name="Lucas S.M."/>
            <person name="Robertson H.M."/>
            <person name="Bork P."/>
            <person name="Koonin E.V."/>
            <person name="Zdobnov E.M."/>
            <person name="Grigoriev I.V."/>
            <person name="Lynch M."/>
            <person name="Boore J.L."/>
        </authorList>
    </citation>
    <scope>NUCLEOTIDE SEQUENCE [LARGE SCALE GENOMIC DNA]</scope>
</reference>
<feature type="compositionally biased region" description="Basic and acidic residues" evidence="1">
    <location>
        <begin position="337"/>
        <end position="348"/>
    </location>
</feature>
<feature type="region of interest" description="Disordered" evidence="1">
    <location>
        <begin position="782"/>
        <end position="813"/>
    </location>
</feature>
<feature type="region of interest" description="Disordered" evidence="1">
    <location>
        <begin position="314"/>
        <end position="348"/>
    </location>
</feature>
<evidence type="ECO:0000313" key="3">
    <source>
        <dbReference type="EMBL" id="EFX71425.1"/>
    </source>
</evidence>
<evidence type="ECO:0000256" key="1">
    <source>
        <dbReference type="SAM" id="MobiDB-lite"/>
    </source>
</evidence>
<feature type="region of interest" description="Disordered" evidence="1">
    <location>
        <begin position="376"/>
        <end position="395"/>
    </location>
</feature>
<feature type="compositionally biased region" description="Basic and acidic residues" evidence="1">
    <location>
        <begin position="319"/>
        <end position="330"/>
    </location>
</feature>
<feature type="region of interest" description="Disordered" evidence="1">
    <location>
        <begin position="829"/>
        <end position="848"/>
    </location>
</feature>